<keyword evidence="1" id="KW-1133">Transmembrane helix</keyword>
<dbReference type="AlphaFoldDB" id="A0A1F7WZY0"/>
<proteinExistence type="predicted"/>
<keyword evidence="1" id="KW-0472">Membrane</keyword>
<dbReference type="Proteomes" id="UP000176939">
    <property type="component" value="Unassembled WGS sequence"/>
</dbReference>
<reference evidence="2 3" key="1">
    <citation type="journal article" date="2016" name="Nat. Commun.">
        <title>Thousands of microbial genomes shed light on interconnected biogeochemical processes in an aquifer system.</title>
        <authorList>
            <person name="Anantharaman K."/>
            <person name="Brown C.T."/>
            <person name="Hug L.A."/>
            <person name="Sharon I."/>
            <person name="Castelle C.J."/>
            <person name="Probst A.J."/>
            <person name="Thomas B.C."/>
            <person name="Singh A."/>
            <person name="Wilkins M.J."/>
            <person name="Karaoz U."/>
            <person name="Brodie E.L."/>
            <person name="Williams K.H."/>
            <person name="Hubbard S.S."/>
            <person name="Banfield J.F."/>
        </authorList>
    </citation>
    <scope>NUCLEOTIDE SEQUENCE [LARGE SCALE GENOMIC DNA]</scope>
</reference>
<sequence length="154" mass="17808">MQNVLKLLNKSFGVYNIKGIYIEPTYWMVIVIVILIFLMLFALARMRYLYVHWHLSKTSLAFIFYGFLFALIFEGFMILSGRTLFTEILGWKSAPKPISTFLDISRNKLVDVLGVTEEIPSSYAQEPPTFQSVIGEYENLSVEDQESIINFICK</sequence>
<evidence type="ECO:0000313" key="2">
    <source>
        <dbReference type="EMBL" id="OGM08382.1"/>
    </source>
</evidence>
<protein>
    <submittedName>
        <fullName evidence="2">Uncharacterized protein</fullName>
    </submittedName>
</protein>
<evidence type="ECO:0000256" key="1">
    <source>
        <dbReference type="SAM" id="Phobius"/>
    </source>
</evidence>
<organism evidence="2 3">
    <name type="scientific">Candidatus Woesebacteria bacterium RBG_13_36_22</name>
    <dbReference type="NCBI Taxonomy" id="1802478"/>
    <lineage>
        <taxon>Bacteria</taxon>
        <taxon>Candidatus Woeseibacteriota</taxon>
    </lineage>
</organism>
<keyword evidence="1" id="KW-0812">Transmembrane</keyword>
<feature type="transmembrane region" description="Helical" evidence="1">
    <location>
        <begin position="60"/>
        <end position="79"/>
    </location>
</feature>
<accession>A0A1F7WZY0</accession>
<name>A0A1F7WZY0_9BACT</name>
<dbReference type="EMBL" id="MGFQ01000048">
    <property type="protein sequence ID" value="OGM08382.1"/>
    <property type="molecule type" value="Genomic_DNA"/>
</dbReference>
<evidence type="ECO:0000313" key="3">
    <source>
        <dbReference type="Proteomes" id="UP000176939"/>
    </source>
</evidence>
<gene>
    <name evidence="2" type="ORF">A2Z67_01510</name>
</gene>
<feature type="transmembrane region" description="Helical" evidence="1">
    <location>
        <begin position="26"/>
        <end position="48"/>
    </location>
</feature>
<comment type="caution">
    <text evidence="2">The sequence shown here is derived from an EMBL/GenBank/DDBJ whole genome shotgun (WGS) entry which is preliminary data.</text>
</comment>